<name>A0A6G8R152_9CAUD</name>
<feature type="domain" description="C2H2-type" evidence="1">
    <location>
        <begin position="93"/>
        <end position="116"/>
    </location>
</feature>
<evidence type="ECO:0000313" key="2">
    <source>
        <dbReference type="EMBL" id="QIN93906.1"/>
    </source>
</evidence>
<dbReference type="Gene3D" id="3.30.160.60">
    <property type="entry name" value="Classic Zinc Finger"/>
    <property type="match status" value="1"/>
</dbReference>
<dbReference type="InterPro" id="IPR013087">
    <property type="entry name" value="Znf_C2H2_type"/>
</dbReference>
<protein>
    <recommendedName>
        <fullName evidence="1">C2H2-type domain-containing protein</fullName>
    </recommendedName>
</protein>
<dbReference type="CDD" id="cd20335">
    <property type="entry name" value="BRcat_RBR"/>
    <property type="match status" value="1"/>
</dbReference>
<proteinExistence type="predicted"/>
<dbReference type="KEGG" id="vg:55628250"/>
<evidence type="ECO:0000259" key="1">
    <source>
        <dbReference type="PROSITE" id="PS00028"/>
    </source>
</evidence>
<accession>A0A6G8R152</accession>
<gene>
    <name evidence="2" type="primary">23</name>
    <name evidence="2" type="ORF">SEA_ARETE_23</name>
</gene>
<dbReference type="Proteomes" id="UP000500873">
    <property type="component" value="Segment"/>
</dbReference>
<reference evidence="2 3" key="1">
    <citation type="submission" date="2020-02" db="EMBL/GenBank/DDBJ databases">
        <authorList>
            <person name="Tolsma S."/>
            <person name="Caruso S.M."/>
            <person name="Garlena R.A."/>
            <person name="Russell D.A."/>
            <person name="Pope W.H."/>
            <person name="Jacobs-Se D."/>
            <person name="Hatfull G.F."/>
            <person name="Noordewier B."/>
        </authorList>
    </citation>
    <scope>NUCLEOTIDE SEQUENCE [LARGE SCALE GENOMIC DNA]</scope>
</reference>
<dbReference type="SMART" id="SM00355">
    <property type="entry name" value="ZnF_C2H2"/>
    <property type="match status" value="2"/>
</dbReference>
<sequence length="264" mass="29941">MPEKHKLTRNDIKTFDGAATSLILEMGEAGWTGHLTGDGAHARMYSPDGLLQFTVSRNTYRKQAMANDRLAFERWRDAQPKKKPAQQNTKVQCPRPGCGKWYVDLDALNDHINVDHENLFKCPDCHYAHKLKRAVALHRAQKHGYESPSKARRKELARLRTQVVGDEAAFENRSGSWQHEELGQVQILDTAEILGIEPVTRRIDETVTMPAPVEFDPPTMPLPGNDMSWESIHLDDLGNMTLDTLLYVYQAAGLEMRVQVRKSV</sequence>
<dbReference type="EMBL" id="MT024863">
    <property type="protein sequence ID" value="QIN93906.1"/>
    <property type="molecule type" value="Genomic_DNA"/>
</dbReference>
<dbReference type="GeneID" id="55628250"/>
<dbReference type="RefSeq" id="YP_009857406.1">
    <property type="nucleotide sequence ID" value="NC_048860.1"/>
</dbReference>
<keyword evidence="3" id="KW-1185">Reference proteome</keyword>
<dbReference type="PROSITE" id="PS00028">
    <property type="entry name" value="ZINC_FINGER_C2H2_1"/>
    <property type="match status" value="1"/>
</dbReference>
<organism evidence="2 3">
    <name type="scientific">Microbacterium phage Arete</name>
    <dbReference type="NCBI Taxonomy" id="2713257"/>
    <lineage>
        <taxon>Viruses</taxon>
        <taxon>Duplodnaviria</taxon>
        <taxon>Heunggongvirae</taxon>
        <taxon>Uroviricota</taxon>
        <taxon>Caudoviricetes</taxon>
        <taxon>Burrovirus</taxon>
        <taxon>Burrovirus arete</taxon>
    </lineage>
</organism>
<evidence type="ECO:0000313" key="3">
    <source>
        <dbReference type="Proteomes" id="UP000500873"/>
    </source>
</evidence>